<organism evidence="2 3">
    <name type="scientific">Aliiroseovarius halocynthiae</name>
    <dbReference type="NCBI Taxonomy" id="985055"/>
    <lineage>
        <taxon>Bacteria</taxon>
        <taxon>Pseudomonadati</taxon>
        <taxon>Pseudomonadota</taxon>
        <taxon>Alphaproteobacteria</taxon>
        <taxon>Rhodobacterales</taxon>
        <taxon>Paracoccaceae</taxon>
        <taxon>Aliiroseovarius</taxon>
    </lineage>
</organism>
<comment type="caution">
    <text evidence="2">The sequence shown here is derived from an EMBL/GenBank/DDBJ whole genome shotgun (WGS) entry which is preliminary data.</text>
</comment>
<dbReference type="AlphaFoldDB" id="A0A545SU00"/>
<keyword evidence="1" id="KW-0732">Signal</keyword>
<name>A0A545SU00_9RHOB</name>
<evidence type="ECO:0000313" key="3">
    <source>
        <dbReference type="Proteomes" id="UP000315816"/>
    </source>
</evidence>
<evidence type="ECO:0000256" key="1">
    <source>
        <dbReference type="SAM" id="SignalP"/>
    </source>
</evidence>
<dbReference type="RefSeq" id="WP_142852192.1">
    <property type="nucleotide sequence ID" value="NZ_FXWW01000001.1"/>
</dbReference>
<evidence type="ECO:0000313" key="2">
    <source>
        <dbReference type="EMBL" id="TQV68440.1"/>
    </source>
</evidence>
<gene>
    <name evidence="2" type="ORF">FIL88_02290</name>
</gene>
<dbReference type="EMBL" id="VICH01000004">
    <property type="protein sequence ID" value="TQV68440.1"/>
    <property type="molecule type" value="Genomic_DNA"/>
</dbReference>
<reference evidence="2 3" key="1">
    <citation type="submission" date="2019-06" db="EMBL/GenBank/DDBJ databases">
        <title>A novel species of marine bacteria.</title>
        <authorList>
            <person name="Wang Y."/>
        </authorList>
    </citation>
    <scope>NUCLEOTIDE SEQUENCE [LARGE SCALE GENOMIC DNA]</scope>
    <source>
        <strain evidence="2 3">MA1-10</strain>
    </source>
</reference>
<sequence>MIQQAQWRTPIRWSVLIVRALSACSPLVRSFPTQAGDMPTQKRPLIARCQNCFHFVGNSDYALYRDQVALICPHCFTPLDARLGYNFVANLHAQGWNDDATIQLVWDQIITYEQFSLNAMRQRAGRSEKQHLFTEIHGLLNLLLGAEKPNDLRPVEMLDSACFTSPAKLGFSIRQLAQPFRIYHLMERRKALAIVICVLEDKVDAFGF</sequence>
<keyword evidence="3" id="KW-1185">Reference proteome</keyword>
<accession>A0A545SU00</accession>
<dbReference type="Proteomes" id="UP000315816">
    <property type="component" value="Unassembled WGS sequence"/>
</dbReference>
<protein>
    <submittedName>
        <fullName evidence="2">Uncharacterized protein</fullName>
    </submittedName>
</protein>
<proteinExistence type="predicted"/>
<feature type="signal peptide" evidence="1">
    <location>
        <begin position="1"/>
        <end position="35"/>
    </location>
</feature>
<feature type="chain" id="PRO_5022081302" evidence="1">
    <location>
        <begin position="36"/>
        <end position="208"/>
    </location>
</feature>